<dbReference type="Pfam" id="PF00892">
    <property type="entry name" value="EamA"/>
    <property type="match status" value="2"/>
</dbReference>
<evidence type="ECO:0000256" key="4">
    <source>
        <dbReference type="ARBA" id="ARBA00022475"/>
    </source>
</evidence>
<protein>
    <submittedName>
        <fullName evidence="10">EamA family transporter RarD</fullName>
    </submittedName>
</protein>
<dbReference type="RefSeq" id="WP_210683064.1">
    <property type="nucleotide sequence ID" value="NZ_JAGMWN010000008.1"/>
</dbReference>
<dbReference type="PANTHER" id="PTHR22911">
    <property type="entry name" value="ACYL-MALONYL CONDENSING ENZYME-RELATED"/>
    <property type="match status" value="1"/>
</dbReference>
<sequence>MTDLSPVPGERDRAAGYALALGAYGSWALFPLFWNLMATLSPLEILAHRVLWTIPVCALALLLSRRFDAVRAALASPRTVLFLALSTLLISCNWGVYIWAVTVGHVLDASMGYFLNPLVSVLAGLVLFGERLRRAQWAAILCAAFGVVGAGIAVGEVSWIGLSVAFSFAGYGAVRKLLDVPAIPGLLIETLLLLPVSAGTVIWFTATGEGAFLRGDVRTDLLLLASGLVTALPMLFYVGGARRLPMSTMGMLFYLTPTGLFLLATLVYGETVTRGDIVSFGFIWLGLAIFSYDIHRNARRKNRAVAI</sequence>
<dbReference type="Proteomes" id="UP000672602">
    <property type="component" value="Unassembled WGS sequence"/>
</dbReference>
<keyword evidence="4" id="KW-1003">Cell membrane</keyword>
<keyword evidence="5 8" id="KW-0812">Transmembrane</keyword>
<keyword evidence="6 8" id="KW-1133">Transmembrane helix</keyword>
<organism evidence="10 11">
    <name type="scientific">Marivibrio halodurans</name>
    <dbReference type="NCBI Taxonomy" id="2039722"/>
    <lineage>
        <taxon>Bacteria</taxon>
        <taxon>Pseudomonadati</taxon>
        <taxon>Pseudomonadota</taxon>
        <taxon>Alphaproteobacteria</taxon>
        <taxon>Rhodospirillales</taxon>
        <taxon>Rhodospirillaceae</taxon>
        <taxon>Marivibrio</taxon>
    </lineage>
</organism>
<dbReference type="SUPFAM" id="SSF103481">
    <property type="entry name" value="Multidrug resistance efflux transporter EmrE"/>
    <property type="match status" value="2"/>
</dbReference>
<evidence type="ECO:0000256" key="6">
    <source>
        <dbReference type="ARBA" id="ARBA00022989"/>
    </source>
</evidence>
<evidence type="ECO:0000256" key="3">
    <source>
        <dbReference type="ARBA" id="ARBA00022448"/>
    </source>
</evidence>
<feature type="transmembrane region" description="Helical" evidence="8">
    <location>
        <begin position="135"/>
        <end position="152"/>
    </location>
</feature>
<evidence type="ECO:0000256" key="1">
    <source>
        <dbReference type="ARBA" id="ARBA00004651"/>
    </source>
</evidence>
<accession>A0A8J7S4N2</accession>
<feature type="transmembrane region" description="Helical" evidence="8">
    <location>
        <begin position="186"/>
        <end position="206"/>
    </location>
</feature>
<gene>
    <name evidence="10" type="primary">rarD</name>
    <name evidence="10" type="ORF">KAJ83_15765</name>
</gene>
<keyword evidence="3" id="KW-0813">Transport</keyword>
<feature type="domain" description="EamA" evidence="9">
    <location>
        <begin position="16"/>
        <end position="149"/>
    </location>
</feature>
<evidence type="ECO:0000313" key="11">
    <source>
        <dbReference type="Proteomes" id="UP000672602"/>
    </source>
</evidence>
<evidence type="ECO:0000313" key="10">
    <source>
        <dbReference type="EMBL" id="MBP5858478.1"/>
    </source>
</evidence>
<dbReference type="InterPro" id="IPR004626">
    <property type="entry name" value="RarD"/>
</dbReference>
<dbReference type="AlphaFoldDB" id="A0A8J7S4N2"/>
<feature type="domain" description="EamA" evidence="9">
    <location>
        <begin position="161"/>
        <end position="291"/>
    </location>
</feature>
<feature type="transmembrane region" description="Helical" evidence="8">
    <location>
        <begin position="14"/>
        <end position="34"/>
    </location>
</feature>
<evidence type="ECO:0000259" key="9">
    <source>
        <dbReference type="Pfam" id="PF00892"/>
    </source>
</evidence>
<keyword evidence="11" id="KW-1185">Reference proteome</keyword>
<dbReference type="EMBL" id="JAGMWN010000008">
    <property type="protein sequence ID" value="MBP5858478.1"/>
    <property type="molecule type" value="Genomic_DNA"/>
</dbReference>
<feature type="transmembrane region" description="Helical" evidence="8">
    <location>
        <begin position="158"/>
        <end position="174"/>
    </location>
</feature>
<feature type="transmembrane region" description="Helical" evidence="8">
    <location>
        <begin position="79"/>
        <end position="99"/>
    </location>
</feature>
<feature type="transmembrane region" description="Helical" evidence="8">
    <location>
        <begin position="111"/>
        <end position="128"/>
    </location>
</feature>
<evidence type="ECO:0000256" key="7">
    <source>
        <dbReference type="ARBA" id="ARBA00023136"/>
    </source>
</evidence>
<dbReference type="InterPro" id="IPR000620">
    <property type="entry name" value="EamA_dom"/>
</dbReference>
<keyword evidence="7 8" id="KW-0472">Membrane</keyword>
<comment type="similarity">
    <text evidence="2">Belongs to the EamA transporter family.</text>
</comment>
<comment type="caution">
    <text evidence="10">The sequence shown here is derived from an EMBL/GenBank/DDBJ whole genome shotgun (WGS) entry which is preliminary data.</text>
</comment>
<feature type="transmembrane region" description="Helical" evidence="8">
    <location>
        <begin position="251"/>
        <end position="271"/>
    </location>
</feature>
<evidence type="ECO:0000256" key="2">
    <source>
        <dbReference type="ARBA" id="ARBA00007362"/>
    </source>
</evidence>
<dbReference type="InterPro" id="IPR037185">
    <property type="entry name" value="EmrE-like"/>
</dbReference>
<feature type="transmembrane region" description="Helical" evidence="8">
    <location>
        <begin position="221"/>
        <end position="239"/>
    </location>
</feature>
<evidence type="ECO:0000256" key="8">
    <source>
        <dbReference type="SAM" id="Phobius"/>
    </source>
</evidence>
<feature type="transmembrane region" description="Helical" evidence="8">
    <location>
        <begin position="46"/>
        <end position="67"/>
    </location>
</feature>
<evidence type="ECO:0000256" key="5">
    <source>
        <dbReference type="ARBA" id="ARBA00022692"/>
    </source>
</evidence>
<comment type="subcellular location">
    <subcellularLocation>
        <location evidence="1">Cell membrane</location>
        <topology evidence="1">Multi-pass membrane protein</topology>
    </subcellularLocation>
</comment>
<feature type="transmembrane region" description="Helical" evidence="8">
    <location>
        <begin position="277"/>
        <end position="294"/>
    </location>
</feature>
<name>A0A8J7S4N2_9PROT</name>
<dbReference type="PANTHER" id="PTHR22911:SF137">
    <property type="entry name" value="SOLUTE CARRIER FAMILY 35 MEMBER G2-RELATED"/>
    <property type="match status" value="1"/>
</dbReference>
<reference evidence="10" key="1">
    <citation type="submission" date="2021-04" db="EMBL/GenBank/DDBJ databases">
        <authorList>
            <person name="Zhang D.-C."/>
        </authorList>
    </citation>
    <scope>NUCLEOTIDE SEQUENCE</scope>
    <source>
        <strain evidence="10">CGMCC 1.15697</strain>
    </source>
</reference>
<dbReference type="GO" id="GO:0005886">
    <property type="term" value="C:plasma membrane"/>
    <property type="evidence" value="ECO:0007669"/>
    <property type="project" value="UniProtKB-SubCell"/>
</dbReference>
<proteinExistence type="inferred from homology"/>
<dbReference type="NCBIfam" id="TIGR00688">
    <property type="entry name" value="rarD"/>
    <property type="match status" value="1"/>
</dbReference>